<feature type="chain" id="PRO_5008140039" description="Receptor ligand binding region domain-containing protein" evidence="9">
    <location>
        <begin position="40"/>
        <end position="625"/>
    </location>
</feature>
<name>A0A182VNR5_ANOME</name>
<dbReference type="VEuPathDB" id="VectorBase:AMEM21_005620"/>
<dbReference type="VEuPathDB" id="VectorBase:AMEM018101"/>
<dbReference type="Pfam" id="PF01094">
    <property type="entry name" value="ANF_receptor"/>
    <property type="match status" value="1"/>
</dbReference>
<sequence length="625" mass="69583">MASGAGRNRNRASLNCVPFVCCAVLLCWVGCHTPPPVTAHPRDHRPTVQRSVEDTEIGQLLSSLLDGAGRDGDDYNLEEDGEPTGGGAAGSAGSGNGSSLAGGHIDRVHKRSLSNLEIQPIIDDTNYTVYHVGVLMASHLDSPFDLERCGPAIDLALELVNQSLMKVHNVRLSKVQRRGIYSDWRLDWYLSTCRNVHMQQAFGIHGRPRTTCAERELYATCSGSKSPGLAADLHFKHGVIAFIGPACAFALEPVAQLADYWNTPIITGMGDQPPSEGELSVTSGILGRLSNRWKNDSSGMFKDKSRYQTLTRMSYCQCRLKLVFSSIFRQFGWRHIALIIDRSDLFSLTVGKNLEYGLKDEELLKFVRELDGNDEEDIEAYLKDASMYARVIILSVRGSLVRKFMLSALALGMTRGEFTFLDVEIFQSSYWGDHYWELGDEDDFKARKSYEALLRVSLLQPTSPTYQYFAEKVRALAKQDYNYTFVEDEEVNFFIGAFFDGVYLLGMALNDTLNEGGDIRDGTAITRKMWGRDFEGITGHVRIDDNGDRDADYSILDLDPITGRFEVVAHYYGITREYSPVKGKKIHWPGGREGPPPDVPKCGFLGTSPACQGNGELFDFSFVPN</sequence>
<evidence type="ECO:0000256" key="5">
    <source>
        <dbReference type="ARBA" id="ARBA00023136"/>
    </source>
</evidence>
<evidence type="ECO:0000259" key="10">
    <source>
        <dbReference type="Pfam" id="PF01094"/>
    </source>
</evidence>
<feature type="domain" description="Receptor ligand binding region" evidence="10">
    <location>
        <begin position="220"/>
        <end position="559"/>
    </location>
</feature>
<dbReference type="GO" id="GO:0007165">
    <property type="term" value="P:signal transduction"/>
    <property type="evidence" value="ECO:0007669"/>
    <property type="project" value="TreeGrafter"/>
</dbReference>
<dbReference type="GO" id="GO:0038023">
    <property type="term" value="F:signaling receptor activity"/>
    <property type="evidence" value="ECO:0007669"/>
    <property type="project" value="TreeGrafter"/>
</dbReference>
<feature type="signal peptide" evidence="9">
    <location>
        <begin position="1"/>
        <end position="39"/>
    </location>
</feature>
<protein>
    <recommendedName>
        <fullName evidence="10">Receptor ligand binding region domain-containing protein</fullName>
    </recommendedName>
</protein>
<dbReference type="CDD" id="cd06352">
    <property type="entry name" value="PBP1_NPR_GC-like"/>
    <property type="match status" value="1"/>
</dbReference>
<dbReference type="InterPro" id="IPR001828">
    <property type="entry name" value="ANF_lig-bd_rcpt"/>
</dbReference>
<dbReference type="PANTHER" id="PTHR44755">
    <property type="entry name" value="NATRIURETIC PEPTIDE RECEPTOR 3-RELATED"/>
    <property type="match status" value="1"/>
</dbReference>
<dbReference type="InterPro" id="IPR028082">
    <property type="entry name" value="Peripla_BP_I"/>
</dbReference>
<dbReference type="GO" id="GO:0016020">
    <property type="term" value="C:membrane"/>
    <property type="evidence" value="ECO:0007669"/>
    <property type="project" value="UniProtKB-SubCell"/>
</dbReference>
<evidence type="ECO:0000313" key="11">
    <source>
        <dbReference type="EnsemblMetazoa" id="AMEM018101-PA"/>
    </source>
</evidence>
<proteinExistence type="predicted"/>
<keyword evidence="6" id="KW-0675">Receptor</keyword>
<dbReference type="STRING" id="30066.A0A182VNR5"/>
<keyword evidence="2" id="KW-0812">Transmembrane</keyword>
<evidence type="ECO:0000256" key="3">
    <source>
        <dbReference type="ARBA" id="ARBA00022729"/>
    </source>
</evidence>
<evidence type="ECO:0000256" key="9">
    <source>
        <dbReference type="SAM" id="SignalP"/>
    </source>
</evidence>
<evidence type="ECO:0000256" key="7">
    <source>
        <dbReference type="ARBA" id="ARBA00023180"/>
    </source>
</evidence>
<dbReference type="InterPro" id="IPR001170">
    <property type="entry name" value="ANPR/GUC"/>
</dbReference>
<dbReference type="AlphaFoldDB" id="A0A182VNR5"/>
<dbReference type="FunFam" id="3.40.50.2300:FF:000234">
    <property type="entry name" value="Guanylate cyclase"/>
    <property type="match status" value="1"/>
</dbReference>
<evidence type="ECO:0000256" key="8">
    <source>
        <dbReference type="SAM" id="MobiDB-lite"/>
    </source>
</evidence>
<comment type="subcellular location">
    <subcellularLocation>
        <location evidence="1">Membrane</location>
        <topology evidence="1">Single-pass type I membrane protein</topology>
    </subcellularLocation>
</comment>
<keyword evidence="5" id="KW-0472">Membrane</keyword>
<evidence type="ECO:0000313" key="12">
    <source>
        <dbReference type="Proteomes" id="UP000075903"/>
    </source>
</evidence>
<reference evidence="11" key="1">
    <citation type="submission" date="2020-05" db="UniProtKB">
        <authorList>
            <consortium name="EnsemblMetazoa"/>
        </authorList>
    </citation>
    <scope>IDENTIFICATION</scope>
    <source>
        <strain evidence="11">MAF</strain>
    </source>
</reference>
<feature type="region of interest" description="Disordered" evidence="8">
    <location>
        <begin position="66"/>
        <end position="101"/>
    </location>
</feature>
<dbReference type="Gene3D" id="3.40.50.2300">
    <property type="match status" value="3"/>
</dbReference>
<keyword evidence="7" id="KW-0325">Glycoprotein</keyword>
<dbReference type="PANTHER" id="PTHR44755:SF8">
    <property type="entry name" value="RECEPTOR LIGAND BINDING REGION DOMAIN-CONTAINING PROTEIN"/>
    <property type="match status" value="1"/>
</dbReference>
<dbReference type="InterPro" id="IPR052612">
    <property type="entry name" value="ANP_Clearance_Receptor"/>
</dbReference>
<organism evidence="11 12">
    <name type="scientific">Anopheles merus</name>
    <name type="common">Mosquito</name>
    <dbReference type="NCBI Taxonomy" id="30066"/>
    <lineage>
        <taxon>Eukaryota</taxon>
        <taxon>Metazoa</taxon>
        <taxon>Ecdysozoa</taxon>
        <taxon>Arthropoda</taxon>
        <taxon>Hexapoda</taxon>
        <taxon>Insecta</taxon>
        <taxon>Pterygota</taxon>
        <taxon>Neoptera</taxon>
        <taxon>Endopterygota</taxon>
        <taxon>Diptera</taxon>
        <taxon>Nematocera</taxon>
        <taxon>Culicoidea</taxon>
        <taxon>Culicidae</taxon>
        <taxon>Anophelinae</taxon>
        <taxon>Anopheles</taxon>
    </lineage>
</organism>
<accession>A0A182VNR5</accession>
<dbReference type="FunFam" id="3.40.50.2300:FF:000153">
    <property type="entry name" value="Guanylate cyclase"/>
    <property type="match status" value="1"/>
</dbReference>
<evidence type="ECO:0000256" key="4">
    <source>
        <dbReference type="ARBA" id="ARBA00022989"/>
    </source>
</evidence>
<keyword evidence="4" id="KW-1133">Transmembrane helix</keyword>
<dbReference type="EnsemblMetazoa" id="AMEM018101-RA">
    <property type="protein sequence ID" value="AMEM018101-PA"/>
    <property type="gene ID" value="AMEM018101"/>
</dbReference>
<dbReference type="GO" id="GO:0017046">
    <property type="term" value="F:peptide hormone binding"/>
    <property type="evidence" value="ECO:0007669"/>
    <property type="project" value="TreeGrafter"/>
</dbReference>
<dbReference type="SUPFAM" id="SSF53822">
    <property type="entry name" value="Periplasmic binding protein-like I"/>
    <property type="match status" value="1"/>
</dbReference>
<keyword evidence="12" id="KW-1185">Reference proteome</keyword>
<dbReference type="Proteomes" id="UP000075903">
    <property type="component" value="Unassembled WGS sequence"/>
</dbReference>
<evidence type="ECO:0000256" key="2">
    <source>
        <dbReference type="ARBA" id="ARBA00022692"/>
    </source>
</evidence>
<evidence type="ECO:0000256" key="6">
    <source>
        <dbReference type="ARBA" id="ARBA00023170"/>
    </source>
</evidence>
<evidence type="ECO:0000256" key="1">
    <source>
        <dbReference type="ARBA" id="ARBA00004479"/>
    </source>
</evidence>
<dbReference type="PRINTS" id="PR00255">
    <property type="entry name" value="NATPEPTIDER"/>
</dbReference>
<feature type="compositionally biased region" description="Gly residues" evidence="8">
    <location>
        <begin position="83"/>
        <end position="96"/>
    </location>
</feature>
<keyword evidence="3 9" id="KW-0732">Signal</keyword>